<dbReference type="Gene3D" id="3.50.50.60">
    <property type="entry name" value="FAD/NAD(P)-binding domain"/>
    <property type="match status" value="1"/>
</dbReference>
<keyword evidence="4" id="KW-0560">Oxidoreductase</keyword>
<protein>
    <submittedName>
        <fullName evidence="6">Glycine/D-amino acid oxidase-like deaminating enzyme</fullName>
    </submittedName>
</protein>
<dbReference type="GO" id="GO:0008115">
    <property type="term" value="F:sarcosine oxidase activity"/>
    <property type="evidence" value="ECO:0007669"/>
    <property type="project" value="TreeGrafter"/>
</dbReference>
<gene>
    <name evidence="6" type="ORF">FHX81_2163</name>
</gene>
<name>A0A543JAK1_9PSEU</name>
<evidence type="ECO:0000256" key="2">
    <source>
        <dbReference type="ARBA" id="ARBA00022630"/>
    </source>
</evidence>
<keyword evidence="3" id="KW-0274">FAD</keyword>
<evidence type="ECO:0000259" key="5">
    <source>
        <dbReference type="Pfam" id="PF01266"/>
    </source>
</evidence>
<feature type="domain" description="FAD dependent oxidoreductase" evidence="5">
    <location>
        <begin position="4"/>
        <end position="339"/>
    </location>
</feature>
<dbReference type="PANTHER" id="PTHR10961:SF7">
    <property type="entry name" value="FAD DEPENDENT OXIDOREDUCTASE DOMAIN-CONTAINING PROTEIN"/>
    <property type="match status" value="1"/>
</dbReference>
<dbReference type="PANTHER" id="PTHR10961">
    <property type="entry name" value="PEROXISOMAL SARCOSINE OXIDASE"/>
    <property type="match status" value="1"/>
</dbReference>
<dbReference type="Proteomes" id="UP000316628">
    <property type="component" value="Unassembled WGS sequence"/>
</dbReference>
<evidence type="ECO:0000256" key="1">
    <source>
        <dbReference type="ARBA" id="ARBA00001974"/>
    </source>
</evidence>
<organism evidence="6 7">
    <name type="scientific">Saccharothrix saharensis</name>
    <dbReference type="NCBI Taxonomy" id="571190"/>
    <lineage>
        <taxon>Bacteria</taxon>
        <taxon>Bacillati</taxon>
        <taxon>Actinomycetota</taxon>
        <taxon>Actinomycetes</taxon>
        <taxon>Pseudonocardiales</taxon>
        <taxon>Pseudonocardiaceae</taxon>
        <taxon>Saccharothrix</taxon>
    </lineage>
</organism>
<accession>A0A543JAK1</accession>
<dbReference type="InterPro" id="IPR006076">
    <property type="entry name" value="FAD-dep_OxRdtase"/>
</dbReference>
<dbReference type="Gene3D" id="3.30.9.10">
    <property type="entry name" value="D-Amino Acid Oxidase, subunit A, domain 2"/>
    <property type="match status" value="1"/>
</dbReference>
<sequence>MGRHVVVVGAGVTGLLTAVRCARAGLRVTVLDSGPVPNPAATSHDEHRAIRALDPGDVAATRASAVLHRRWLELESLLGKRFYRRVGVVTGWPADAVGAALEVAAEAGVPVSAVAPEKYPHLRFPAGSAGLLEVDAGVLLADRVLDAAVRWLREQPLVVLRPGCAVREVDVDAAAVVTADGLTVRGDAVVVAAGPWSGGLVDVPTVLHRQVTVYLRPPDDLAHWWEGAPSAGRIGDDGRAWLWPPGDGTQLKISSATLCREVEAVGEDAEAWTGRLALSSVLADWERYTVTGSRTCHYAVDPVTGGGEVVRIGPSTWARAASGGDGFRTAPVVAERIAEEVGT</sequence>
<proteinExistence type="predicted"/>
<dbReference type="AlphaFoldDB" id="A0A543JAK1"/>
<comment type="cofactor">
    <cofactor evidence="1">
        <name>FAD</name>
        <dbReference type="ChEBI" id="CHEBI:57692"/>
    </cofactor>
</comment>
<evidence type="ECO:0000256" key="4">
    <source>
        <dbReference type="ARBA" id="ARBA00023002"/>
    </source>
</evidence>
<comment type="caution">
    <text evidence="6">The sequence shown here is derived from an EMBL/GenBank/DDBJ whole genome shotgun (WGS) entry which is preliminary data.</text>
</comment>
<dbReference type="GO" id="GO:0050660">
    <property type="term" value="F:flavin adenine dinucleotide binding"/>
    <property type="evidence" value="ECO:0007669"/>
    <property type="project" value="InterPro"/>
</dbReference>
<keyword evidence="2" id="KW-0285">Flavoprotein</keyword>
<evidence type="ECO:0000313" key="7">
    <source>
        <dbReference type="Proteomes" id="UP000316628"/>
    </source>
</evidence>
<dbReference type="Pfam" id="PF01266">
    <property type="entry name" value="DAO"/>
    <property type="match status" value="1"/>
</dbReference>
<dbReference type="InterPro" id="IPR036188">
    <property type="entry name" value="FAD/NAD-bd_sf"/>
</dbReference>
<reference evidence="6 7" key="1">
    <citation type="submission" date="2019-06" db="EMBL/GenBank/DDBJ databases">
        <title>Sequencing the genomes of 1000 actinobacteria strains.</title>
        <authorList>
            <person name="Klenk H.-P."/>
        </authorList>
    </citation>
    <scope>NUCLEOTIDE SEQUENCE [LARGE SCALE GENOMIC DNA]</scope>
    <source>
        <strain evidence="6 7">DSM 45456</strain>
    </source>
</reference>
<evidence type="ECO:0000313" key="6">
    <source>
        <dbReference type="EMBL" id="TQM79852.1"/>
    </source>
</evidence>
<dbReference type="OrthoDB" id="9806257at2"/>
<evidence type="ECO:0000256" key="3">
    <source>
        <dbReference type="ARBA" id="ARBA00022827"/>
    </source>
</evidence>
<dbReference type="RefSeq" id="WP_141977435.1">
    <property type="nucleotide sequence ID" value="NZ_VFPP01000001.1"/>
</dbReference>
<dbReference type="InterPro" id="IPR045170">
    <property type="entry name" value="MTOX"/>
</dbReference>
<keyword evidence="7" id="KW-1185">Reference proteome</keyword>
<dbReference type="SUPFAM" id="SSF51905">
    <property type="entry name" value="FAD/NAD(P)-binding domain"/>
    <property type="match status" value="1"/>
</dbReference>
<dbReference type="EMBL" id="VFPP01000001">
    <property type="protein sequence ID" value="TQM79852.1"/>
    <property type="molecule type" value="Genomic_DNA"/>
</dbReference>